<dbReference type="Proteomes" id="UP001501470">
    <property type="component" value="Unassembled WGS sequence"/>
</dbReference>
<protein>
    <submittedName>
        <fullName evidence="1">Uncharacterized protein</fullName>
    </submittedName>
</protein>
<reference evidence="1 2" key="1">
    <citation type="journal article" date="2019" name="Int. J. Syst. Evol. Microbiol.">
        <title>The Global Catalogue of Microorganisms (GCM) 10K type strain sequencing project: providing services to taxonomists for standard genome sequencing and annotation.</title>
        <authorList>
            <consortium name="The Broad Institute Genomics Platform"/>
            <consortium name="The Broad Institute Genome Sequencing Center for Infectious Disease"/>
            <person name="Wu L."/>
            <person name="Ma J."/>
        </authorList>
    </citation>
    <scope>NUCLEOTIDE SEQUENCE [LARGE SCALE GENOMIC DNA]</scope>
    <source>
        <strain evidence="1 2">JCM 15933</strain>
    </source>
</reference>
<accession>A0ABN1ZPF2</accession>
<gene>
    <name evidence="1" type="ORF">GCM10009827_012290</name>
</gene>
<evidence type="ECO:0000313" key="2">
    <source>
        <dbReference type="Proteomes" id="UP001501470"/>
    </source>
</evidence>
<sequence>MTVFGPAVAAWDGVATVATVVVSVASTTADRTAARGRQLGMGCSNDKAAETQVSMTVPATGNLDAAGVPARS</sequence>
<keyword evidence="2" id="KW-1185">Reference proteome</keyword>
<comment type="caution">
    <text evidence="1">The sequence shown here is derived from an EMBL/GenBank/DDBJ whole genome shotgun (WGS) entry which is preliminary data.</text>
</comment>
<organism evidence="1 2">
    <name type="scientific">Dactylosporangium maewongense</name>
    <dbReference type="NCBI Taxonomy" id="634393"/>
    <lineage>
        <taxon>Bacteria</taxon>
        <taxon>Bacillati</taxon>
        <taxon>Actinomycetota</taxon>
        <taxon>Actinomycetes</taxon>
        <taxon>Micromonosporales</taxon>
        <taxon>Micromonosporaceae</taxon>
        <taxon>Dactylosporangium</taxon>
    </lineage>
</organism>
<proteinExistence type="predicted"/>
<dbReference type="EMBL" id="BAAAQD010000001">
    <property type="protein sequence ID" value="GAA1501806.1"/>
    <property type="molecule type" value="Genomic_DNA"/>
</dbReference>
<name>A0ABN1ZPF2_9ACTN</name>
<evidence type="ECO:0000313" key="1">
    <source>
        <dbReference type="EMBL" id="GAA1501806.1"/>
    </source>
</evidence>